<keyword evidence="1" id="KW-0472">Membrane</keyword>
<gene>
    <name evidence="2" type="ORF">JQX14_03080</name>
</gene>
<proteinExistence type="predicted"/>
<sequence>MTDFGFSTALSLMRRTAPFIMFRLVVYAGIALAYVLATGVGAGVGYGIGAFWGPEGRMAGSGYGALVGFGLTAAALYLLREYTLYLVKAGHIAVMVELLHGRAIPNGQSQIAYARGMVADRFGTANVLFGIDQLVKGVIGAVTGLLQGLLSVLPIPGAAQVMGMVRGYLKVAVGLLDEVMLAHCFATRVENPFLGARTALVLYAQNARPMLVNAAWVTACVWGLSVMVFMLMLVPAGVVAWMLPGHVTAAGVGFALVFAWAIKAALIEPFALACMLQAYFNVTSGQTPDPVWTERLDQASDKFTDLGQRATAWIRPHAPQGVSA</sequence>
<dbReference type="Proteomes" id="UP000809337">
    <property type="component" value="Unassembled WGS sequence"/>
</dbReference>
<keyword evidence="1" id="KW-1133">Transmembrane helix</keyword>
<protein>
    <submittedName>
        <fullName evidence="2">Uncharacterized protein</fullName>
    </submittedName>
</protein>
<comment type="caution">
    <text evidence="2">The sequence shown here is derived from an EMBL/GenBank/DDBJ whole genome shotgun (WGS) entry which is preliminary data.</text>
</comment>
<feature type="transmembrane region" description="Helical" evidence="1">
    <location>
        <begin position="210"/>
        <end position="233"/>
    </location>
</feature>
<reference evidence="2" key="1">
    <citation type="submission" date="2021-01" db="EMBL/GenBank/DDBJ databases">
        <title>Diatom-associated Roseobacters Show Island Model of Population Structure.</title>
        <authorList>
            <person name="Qu L."/>
            <person name="Feng X."/>
            <person name="Chen Y."/>
            <person name="Li L."/>
            <person name="Wang X."/>
            <person name="Hu Z."/>
            <person name="Wang H."/>
            <person name="Luo H."/>
        </authorList>
    </citation>
    <scope>NUCLEOTIDE SEQUENCE</scope>
    <source>
        <strain evidence="2">SM26-45</strain>
    </source>
</reference>
<feature type="transmembrane region" description="Helical" evidence="1">
    <location>
        <begin position="20"/>
        <end position="48"/>
    </location>
</feature>
<dbReference type="AlphaFoldDB" id="A0A9Q2NIY9"/>
<feature type="transmembrane region" description="Helical" evidence="1">
    <location>
        <begin position="239"/>
        <end position="262"/>
    </location>
</feature>
<evidence type="ECO:0000313" key="2">
    <source>
        <dbReference type="EMBL" id="MBM2353507.1"/>
    </source>
</evidence>
<feature type="transmembrane region" description="Helical" evidence="1">
    <location>
        <begin position="60"/>
        <end position="79"/>
    </location>
</feature>
<organism evidence="2 3">
    <name type="scientific">Pseudosulfitobacter pseudonitzschiae</name>
    <dbReference type="NCBI Taxonomy" id="1402135"/>
    <lineage>
        <taxon>Bacteria</taxon>
        <taxon>Pseudomonadati</taxon>
        <taxon>Pseudomonadota</taxon>
        <taxon>Alphaproteobacteria</taxon>
        <taxon>Rhodobacterales</taxon>
        <taxon>Roseobacteraceae</taxon>
        <taxon>Pseudosulfitobacter</taxon>
    </lineage>
</organism>
<evidence type="ECO:0000313" key="3">
    <source>
        <dbReference type="Proteomes" id="UP000809337"/>
    </source>
</evidence>
<dbReference type="EMBL" id="JAFBWN010000002">
    <property type="protein sequence ID" value="MBM2353507.1"/>
    <property type="molecule type" value="Genomic_DNA"/>
</dbReference>
<evidence type="ECO:0000256" key="1">
    <source>
        <dbReference type="SAM" id="Phobius"/>
    </source>
</evidence>
<accession>A0A9Q2NIY9</accession>
<keyword evidence="1" id="KW-0812">Transmembrane</keyword>
<dbReference type="RefSeq" id="WP_231032748.1">
    <property type="nucleotide sequence ID" value="NZ_JAJNGX010000002.1"/>
</dbReference>
<name>A0A9Q2NIY9_9RHOB</name>